<organism evidence="2 3">
    <name type="scientific">Pterulicium gracile</name>
    <dbReference type="NCBI Taxonomy" id="1884261"/>
    <lineage>
        <taxon>Eukaryota</taxon>
        <taxon>Fungi</taxon>
        <taxon>Dikarya</taxon>
        <taxon>Basidiomycota</taxon>
        <taxon>Agaricomycotina</taxon>
        <taxon>Agaricomycetes</taxon>
        <taxon>Agaricomycetidae</taxon>
        <taxon>Agaricales</taxon>
        <taxon>Pleurotineae</taxon>
        <taxon>Pterulaceae</taxon>
        <taxon>Pterulicium</taxon>
    </lineage>
</organism>
<evidence type="ECO:0000256" key="1">
    <source>
        <dbReference type="SAM" id="MobiDB-lite"/>
    </source>
</evidence>
<name>A0A5C3QGQ7_9AGAR</name>
<dbReference type="Proteomes" id="UP000305067">
    <property type="component" value="Unassembled WGS sequence"/>
</dbReference>
<dbReference type="AlphaFoldDB" id="A0A5C3QGQ7"/>
<gene>
    <name evidence="2" type="ORF">BDV98DRAFT_583648</name>
</gene>
<accession>A0A5C3QGQ7</accession>
<sequence length="206" mass="23234">MCSYDARFAAKGPNAMRFSESFQWRITALRRPSSEPGRSRARSILSIAEYKLGNRDQAFEVEFRGTGGNLVRRTEEGEVNQVIGSFEPVQLKFPYSTYLHFMERTVSPPRVGGRYAEPQDSRAKARGPRLEDSKHSNDVPSDTLNEVICIQSEWVSQVGSSVCQLHRRRRRETLWLGAPTSRVGAQQHDLLKDAYALQALCLVSSA</sequence>
<evidence type="ECO:0000313" key="2">
    <source>
        <dbReference type="EMBL" id="TFL00438.1"/>
    </source>
</evidence>
<feature type="region of interest" description="Disordered" evidence="1">
    <location>
        <begin position="109"/>
        <end position="139"/>
    </location>
</feature>
<dbReference type="EMBL" id="ML178829">
    <property type="protein sequence ID" value="TFL00438.1"/>
    <property type="molecule type" value="Genomic_DNA"/>
</dbReference>
<feature type="compositionally biased region" description="Basic and acidic residues" evidence="1">
    <location>
        <begin position="117"/>
        <end position="137"/>
    </location>
</feature>
<protein>
    <submittedName>
        <fullName evidence="2">Uncharacterized protein</fullName>
    </submittedName>
</protein>
<evidence type="ECO:0000313" key="3">
    <source>
        <dbReference type="Proteomes" id="UP000305067"/>
    </source>
</evidence>
<keyword evidence="3" id="KW-1185">Reference proteome</keyword>
<proteinExistence type="predicted"/>
<reference evidence="2 3" key="1">
    <citation type="journal article" date="2019" name="Nat. Ecol. Evol.">
        <title>Megaphylogeny resolves global patterns of mushroom evolution.</title>
        <authorList>
            <person name="Varga T."/>
            <person name="Krizsan K."/>
            <person name="Foldi C."/>
            <person name="Dima B."/>
            <person name="Sanchez-Garcia M."/>
            <person name="Sanchez-Ramirez S."/>
            <person name="Szollosi G.J."/>
            <person name="Szarkandi J.G."/>
            <person name="Papp V."/>
            <person name="Albert L."/>
            <person name="Andreopoulos W."/>
            <person name="Angelini C."/>
            <person name="Antonin V."/>
            <person name="Barry K.W."/>
            <person name="Bougher N.L."/>
            <person name="Buchanan P."/>
            <person name="Buyck B."/>
            <person name="Bense V."/>
            <person name="Catcheside P."/>
            <person name="Chovatia M."/>
            <person name="Cooper J."/>
            <person name="Damon W."/>
            <person name="Desjardin D."/>
            <person name="Finy P."/>
            <person name="Geml J."/>
            <person name="Haridas S."/>
            <person name="Hughes K."/>
            <person name="Justo A."/>
            <person name="Karasinski D."/>
            <person name="Kautmanova I."/>
            <person name="Kiss B."/>
            <person name="Kocsube S."/>
            <person name="Kotiranta H."/>
            <person name="LaButti K.M."/>
            <person name="Lechner B.E."/>
            <person name="Liimatainen K."/>
            <person name="Lipzen A."/>
            <person name="Lukacs Z."/>
            <person name="Mihaltcheva S."/>
            <person name="Morgado L.N."/>
            <person name="Niskanen T."/>
            <person name="Noordeloos M.E."/>
            <person name="Ohm R.A."/>
            <person name="Ortiz-Santana B."/>
            <person name="Ovrebo C."/>
            <person name="Racz N."/>
            <person name="Riley R."/>
            <person name="Savchenko A."/>
            <person name="Shiryaev A."/>
            <person name="Soop K."/>
            <person name="Spirin V."/>
            <person name="Szebenyi C."/>
            <person name="Tomsovsky M."/>
            <person name="Tulloss R.E."/>
            <person name="Uehling J."/>
            <person name="Grigoriev I.V."/>
            <person name="Vagvolgyi C."/>
            <person name="Papp T."/>
            <person name="Martin F.M."/>
            <person name="Miettinen O."/>
            <person name="Hibbett D.S."/>
            <person name="Nagy L.G."/>
        </authorList>
    </citation>
    <scope>NUCLEOTIDE SEQUENCE [LARGE SCALE GENOMIC DNA]</scope>
    <source>
        <strain evidence="2 3">CBS 309.79</strain>
    </source>
</reference>